<dbReference type="InterPro" id="IPR001133">
    <property type="entry name" value="NADH_UbQ_OxRdtase_chain4L/K"/>
</dbReference>
<gene>
    <name evidence="18" type="primary">ND4L</name>
</gene>
<sequence length="98" mass="10354">MTPVYYSFSSGFSLGLSGLAFHATHPLSALVCLERMLLSLFIALPLWMLLLESTALSAAPIFLLAFSACEAGAGLALLVATARTHATDPLQSLNLLQC</sequence>
<evidence type="ECO:0000256" key="8">
    <source>
        <dbReference type="ARBA" id="ARBA00022967"/>
    </source>
</evidence>
<keyword evidence="13 17" id="KW-0496">Mitochondrion</keyword>
<evidence type="ECO:0000256" key="13">
    <source>
        <dbReference type="ARBA" id="ARBA00023128"/>
    </source>
</evidence>
<evidence type="ECO:0000256" key="1">
    <source>
        <dbReference type="ARBA" id="ARBA00004225"/>
    </source>
</evidence>
<dbReference type="PANTHER" id="PTHR11434:SF0">
    <property type="entry name" value="NADH-UBIQUINONE OXIDOREDUCTASE CHAIN 4L"/>
    <property type="match status" value="1"/>
</dbReference>
<keyword evidence="12 17" id="KW-0830">Ubiquinone</keyword>
<keyword evidence="11 17" id="KW-0520">NAD</keyword>
<evidence type="ECO:0000256" key="6">
    <source>
        <dbReference type="ARBA" id="ARBA00022660"/>
    </source>
</evidence>
<evidence type="ECO:0000256" key="5">
    <source>
        <dbReference type="ARBA" id="ARBA00022448"/>
    </source>
</evidence>
<feature type="transmembrane region" description="Helical" evidence="17">
    <location>
        <begin position="6"/>
        <end position="24"/>
    </location>
</feature>
<name>A0A0S3H7N9_AMEME</name>
<keyword evidence="6 17" id="KW-0679">Respiratory chain</keyword>
<comment type="similarity">
    <text evidence="2 17">Belongs to the complex I subunit 4L family.</text>
</comment>
<evidence type="ECO:0000256" key="11">
    <source>
        <dbReference type="ARBA" id="ARBA00023027"/>
    </source>
</evidence>
<evidence type="ECO:0000256" key="15">
    <source>
        <dbReference type="ARBA" id="ARBA00043911"/>
    </source>
</evidence>
<evidence type="ECO:0000256" key="3">
    <source>
        <dbReference type="ARBA" id="ARBA00012944"/>
    </source>
</evidence>
<evidence type="ECO:0000256" key="16">
    <source>
        <dbReference type="ARBA" id="ARBA00048769"/>
    </source>
</evidence>
<feature type="transmembrane region" description="Helical" evidence="17">
    <location>
        <begin position="61"/>
        <end position="82"/>
    </location>
</feature>
<evidence type="ECO:0000256" key="2">
    <source>
        <dbReference type="ARBA" id="ARBA00010519"/>
    </source>
</evidence>
<keyword evidence="9 17" id="KW-0249">Electron transport</keyword>
<dbReference type="PANTHER" id="PTHR11434">
    <property type="entry name" value="NADH-UBIQUINONE OXIDOREDUCTASE SUBUNIT ND4L"/>
    <property type="match status" value="1"/>
</dbReference>
<dbReference type="EMBL" id="KT804702">
    <property type="protein sequence ID" value="ALR49234.1"/>
    <property type="molecule type" value="Genomic_DNA"/>
</dbReference>
<keyword evidence="8 17" id="KW-1278">Translocase</keyword>
<dbReference type="GO" id="GO:0005743">
    <property type="term" value="C:mitochondrial inner membrane"/>
    <property type="evidence" value="ECO:0007669"/>
    <property type="project" value="UniProtKB-SubCell"/>
</dbReference>
<evidence type="ECO:0000256" key="9">
    <source>
        <dbReference type="ARBA" id="ARBA00022982"/>
    </source>
</evidence>
<comment type="function">
    <text evidence="15">Core subunit of the mitochondrial membrane respiratory chain NADH dehydrogenase (Complex I) which catalyzes electron transfer from NADH through the respiratory chain, using ubiquinone as an electron acceptor. Part of the enzyme membrane arm which is embedded in the lipid bilayer and involved in proton translocation.</text>
</comment>
<proteinExistence type="inferred from homology"/>
<evidence type="ECO:0000256" key="7">
    <source>
        <dbReference type="ARBA" id="ARBA00022692"/>
    </source>
</evidence>
<dbReference type="InterPro" id="IPR039428">
    <property type="entry name" value="NUOK/Mnh_C1-like"/>
</dbReference>
<keyword evidence="17" id="KW-0999">Mitochondrion inner membrane</keyword>
<comment type="subcellular location">
    <subcellularLocation>
        <location evidence="17">Mitochondrion inner membrane</location>
        <topology evidence="17">Multi-pass membrane protein</topology>
    </subcellularLocation>
    <subcellularLocation>
        <location evidence="1">Mitochondrion membrane</location>
        <topology evidence="1">Multi-pass membrane protein</topology>
    </subcellularLocation>
</comment>
<keyword evidence="7 17" id="KW-0812">Transmembrane</keyword>
<evidence type="ECO:0000256" key="17">
    <source>
        <dbReference type="RuleBase" id="RU004419"/>
    </source>
</evidence>
<protein>
    <recommendedName>
        <fullName evidence="4 17">NADH-ubiquinone oxidoreductase chain 4L</fullName>
        <ecNumber evidence="3 17">7.1.1.2</ecNumber>
    </recommendedName>
</protein>
<evidence type="ECO:0000313" key="18">
    <source>
        <dbReference type="EMBL" id="ALR49234.1"/>
    </source>
</evidence>
<evidence type="ECO:0000256" key="12">
    <source>
        <dbReference type="ARBA" id="ARBA00023075"/>
    </source>
</evidence>
<dbReference type="GO" id="GO:0030964">
    <property type="term" value="C:NADH dehydrogenase complex"/>
    <property type="evidence" value="ECO:0007669"/>
    <property type="project" value="TreeGrafter"/>
</dbReference>
<feature type="transmembrane region" description="Helical" evidence="17">
    <location>
        <begin position="36"/>
        <end position="55"/>
    </location>
</feature>
<organism evidence="18">
    <name type="scientific">Ameiurus melas</name>
    <name type="common">Black bullhead</name>
    <name type="synonym">Silurus melas</name>
    <dbReference type="NCBI Taxonomy" id="219545"/>
    <lineage>
        <taxon>Eukaryota</taxon>
        <taxon>Metazoa</taxon>
        <taxon>Chordata</taxon>
        <taxon>Craniata</taxon>
        <taxon>Vertebrata</taxon>
        <taxon>Euteleostomi</taxon>
        <taxon>Actinopterygii</taxon>
        <taxon>Neopterygii</taxon>
        <taxon>Teleostei</taxon>
        <taxon>Ostariophysi</taxon>
        <taxon>Siluriformes</taxon>
        <taxon>Ictaluridae</taxon>
        <taxon>Ameiurus</taxon>
    </lineage>
</organism>
<geneLocation type="mitochondrion" evidence="18"/>
<keyword evidence="5 17" id="KW-0813">Transport</keyword>
<dbReference type="Pfam" id="PF00420">
    <property type="entry name" value="Oxidored_q2"/>
    <property type="match status" value="1"/>
</dbReference>
<keyword evidence="10 17" id="KW-1133">Transmembrane helix</keyword>
<dbReference type="EC" id="7.1.1.2" evidence="3 17"/>
<evidence type="ECO:0000256" key="4">
    <source>
        <dbReference type="ARBA" id="ARBA00016612"/>
    </source>
</evidence>
<evidence type="ECO:0000256" key="10">
    <source>
        <dbReference type="ARBA" id="ARBA00022989"/>
    </source>
</evidence>
<reference evidence="18" key="1">
    <citation type="submission" date="2015-09" db="EMBL/GenBank/DDBJ databases">
        <authorList>
            <person name="Jackson K.R."/>
            <person name="Lunt B.L."/>
            <person name="Fisher J.N.B."/>
            <person name="Gardner A.V."/>
            <person name="Bailey M.E."/>
            <person name="Deus L.M."/>
            <person name="Earl A.S."/>
            <person name="Gibby P.D."/>
            <person name="Hartmann K.A."/>
            <person name="Liu J.E."/>
            <person name="Manci A.M."/>
            <person name="Nielsen D.A."/>
            <person name="Solomon M.B."/>
            <person name="Breakwell D.P."/>
            <person name="Burnett S.H."/>
            <person name="Grose J.H."/>
        </authorList>
    </citation>
    <scope>NUCLEOTIDE SEQUENCE</scope>
    <source>
        <tissue evidence="18">Fin ray</tissue>
    </source>
</reference>
<dbReference type="GO" id="GO:0008137">
    <property type="term" value="F:NADH dehydrogenase (ubiquinone) activity"/>
    <property type="evidence" value="ECO:0007669"/>
    <property type="project" value="UniProtKB-EC"/>
</dbReference>
<dbReference type="GO" id="GO:0042773">
    <property type="term" value="P:ATP synthesis coupled electron transport"/>
    <property type="evidence" value="ECO:0007669"/>
    <property type="project" value="UniProtKB-UniRule"/>
</dbReference>
<evidence type="ECO:0000256" key="14">
    <source>
        <dbReference type="ARBA" id="ARBA00023136"/>
    </source>
</evidence>
<comment type="catalytic activity">
    <reaction evidence="16">
        <text>a ubiquinone + NADH + 5 H(+)(in) = a ubiquinol + NAD(+) + 4 H(+)(out)</text>
        <dbReference type="Rhea" id="RHEA:29091"/>
        <dbReference type="Rhea" id="RHEA-COMP:9565"/>
        <dbReference type="Rhea" id="RHEA-COMP:9566"/>
        <dbReference type="ChEBI" id="CHEBI:15378"/>
        <dbReference type="ChEBI" id="CHEBI:16389"/>
        <dbReference type="ChEBI" id="CHEBI:17976"/>
        <dbReference type="ChEBI" id="CHEBI:57540"/>
        <dbReference type="ChEBI" id="CHEBI:57945"/>
        <dbReference type="EC" id="7.1.1.2"/>
    </reaction>
    <physiologicalReaction direction="left-to-right" evidence="16">
        <dbReference type="Rhea" id="RHEA:29092"/>
    </physiologicalReaction>
</comment>
<keyword evidence="14 17" id="KW-0472">Membrane</keyword>
<accession>A0A0S3H7N9</accession>
<dbReference type="GO" id="GO:0016651">
    <property type="term" value="F:oxidoreductase activity, acting on NAD(P)H"/>
    <property type="evidence" value="ECO:0007669"/>
    <property type="project" value="InterPro"/>
</dbReference>
<dbReference type="Gene3D" id="1.10.287.3510">
    <property type="match status" value="1"/>
</dbReference>
<dbReference type="AlphaFoldDB" id="A0A0S3H7N9"/>